<accession>A0A8J2J134</accession>
<proteinExistence type="predicted"/>
<reference evidence="1" key="1">
    <citation type="submission" date="2021-06" db="EMBL/GenBank/DDBJ databases">
        <authorList>
            <person name="Hodson N. C."/>
            <person name="Mongue J. A."/>
            <person name="Jaron S. K."/>
        </authorList>
    </citation>
    <scope>NUCLEOTIDE SEQUENCE</scope>
</reference>
<organism evidence="1 2">
    <name type="scientific">Allacma fusca</name>
    <dbReference type="NCBI Taxonomy" id="39272"/>
    <lineage>
        <taxon>Eukaryota</taxon>
        <taxon>Metazoa</taxon>
        <taxon>Ecdysozoa</taxon>
        <taxon>Arthropoda</taxon>
        <taxon>Hexapoda</taxon>
        <taxon>Collembola</taxon>
        <taxon>Symphypleona</taxon>
        <taxon>Sminthuridae</taxon>
        <taxon>Allacma</taxon>
    </lineage>
</organism>
<gene>
    <name evidence="1" type="ORF">AFUS01_LOCUS874</name>
</gene>
<feature type="non-terminal residue" evidence="1">
    <location>
        <position position="1"/>
    </location>
</feature>
<dbReference type="AlphaFoldDB" id="A0A8J2J134"/>
<dbReference type="Proteomes" id="UP000708208">
    <property type="component" value="Unassembled WGS sequence"/>
</dbReference>
<keyword evidence="2" id="KW-1185">Reference proteome</keyword>
<dbReference type="EMBL" id="CAJVCH010004674">
    <property type="protein sequence ID" value="CAG7654447.1"/>
    <property type="molecule type" value="Genomic_DNA"/>
</dbReference>
<comment type="caution">
    <text evidence="1">The sequence shown here is derived from an EMBL/GenBank/DDBJ whole genome shotgun (WGS) entry which is preliminary data.</text>
</comment>
<sequence length="21" mass="2312">EKYAKREVVGLSRVGKCQGCT</sequence>
<evidence type="ECO:0000313" key="1">
    <source>
        <dbReference type="EMBL" id="CAG7654447.1"/>
    </source>
</evidence>
<protein>
    <submittedName>
        <fullName evidence="1">Uncharacterized protein</fullName>
    </submittedName>
</protein>
<evidence type="ECO:0000313" key="2">
    <source>
        <dbReference type="Proteomes" id="UP000708208"/>
    </source>
</evidence>
<name>A0A8J2J134_9HEXA</name>